<evidence type="ECO:0000313" key="3">
    <source>
        <dbReference type="Proteomes" id="UP000053593"/>
    </source>
</evidence>
<dbReference type="HOGENOM" id="CLU_026673_29_4_1"/>
<dbReference type="PANTHER" id="PTHR43205:SF7">
    <property type="entry name" value="PROSTAGLANDIN REDUCTASE 1"/>
    <property type="match status" value="1"/>
</dbReference>
<dbReference type="SUPFAM" id="SSF51735">
    <property type="entry name" value="NAD(P)-binding Rossmann-fold domains"/>
    <property type="match status" value="1"/>
</dbReference>
<dbReference type="EMBL" id="KN834884">
    <property type="protein sequence ID" value="KIK50791.1"/>
    <property type="molecule type" value="Genomic_DNA"/>
</dbReference>
<evidence type="ECO:0000259" key="1">
    <source>
        <dbReference type="Pfam" id="PF00107"/>
    </source>
</evidence>
<gene>
    <name evidence="2" type="ORF">GYMLUDRAFT_182231</name>
</gene>
<dbReference type="Gene3D" id="3.40.50.720">
    <property type="entry name" value="NAD(P)-binding Rossmann-like Domain"/>
    <property type="match status" value="1"/>
</dbReference>
<dbReference type="InterPro" id="IPR013149">
    <property type="entry name" value="ADH-like_C"/>
</dbReference>
<dbReference type="InterPro" id="IPR036291">
    <property type="entry name" value="NAD(P)-bd_dom_sf"/>
</dbReference>
<dbReference type="PANTHER" id="PTHR43205">
    <property type="entry name" value="PROSTAGLANDIN REDUCTASE"/>
    <property type="match status" value="1"/>
</dbReference>
<sequence length="236" mass="25535">MDSLALQTVPNPNGAYPLSKYTNILGTPGLTAFVGMEGLIKGKEEKTLFVSSGASSVGSLVIQLAKMKGMRVIASAGSDAKVKHMQSLGADVAFNYKKESYESALQQHGPIDAFWDNVRVEALDAALAYSRPHARFKICGTSGTDNVPHGNRYELKNAYQIMKKRLKIEGFLVPDYIPEFGGRFFQEVPALVAQGKLQSTESTIGETWDDVPQSIINMLVSGHETVGKPVVTVANV</sequence>
<feature type="domain" description="Alcohol dehydrogenase-like C-terminal" evidence="1">
    <location>
        <begin position="57"/>
        <end position="177"/>
    </location>
</feature>
<dbReference type="GO" id="GO:0016628">
    <property type="term" value="F:oxidoreductase activity, acting on the CH-CH group of donors, NAD or NADP as acceptor"/>
    <property type="evidence" value="ECO:0007669"/>
    <property type="project" value="InterPro"/>
</dbReference>
<dbReference type="Gene3D" id="3.90.180.10">
    <property type="entry name" value="Medium-chain alcohol dehydrogenases, catalytic domain"/>
    <property type="match status" value="1"/>
</dbReference>
<organism evidence="2 3">
    <name type="scientific">Collybiopsis luxurians FD-317 M1</name>
    <dbReference type="NCBI Taxonomy" id="944289"/>
    <lineage>
        <taxon>Eukaryota</taxon>
        <taxon>Fungi</taxon>
        <taxon>Dikarya</taxon>
        <taxon>Basidiomycota</taxon>
        <taxon>Agaricomycotina</taxon>
        <taxon>Agaricomycetes</taxon>
        <taxon>Agaricomycetidae</taxon>
        <taxon>Agaricales</taxon>
        <taxon>Marasmiineae</taxon>
        <taxon>Omphalotaceae</taxon>
        <taxon>Collybiopsis</taxon>
        <taxon>Collybiopsis luxurians</taxon>
    </lineage>
</organism>
<protein>
    <recommendedName>
        <fullName evidence="1">Alcohol dehydrogenase-like C-terminal domain-containing protein</fullName>
    </recommendedName>
</protein>
<name>A0A0D0B995_9AGAR</name>
<accession>A0A0D0B995</accession>
<dbReference type="InterPro" id="IPR045010">
    <property type="entry name" value="MDR_fam"/>
</dbReference>
<dbReference type="AlphaFoldDB" id="A0A0D0B995"/>
<proteinExistence type="predicted"/>
<keyword evidence="3" id="KW-1185">Reference proteome</keyword>
<dbReference type="Proteomes" id="UP000053593">
    <property type="component" value="Unassembled WGS sequence"/>
</dbReference>
<evidence type="ECO:0000313" key="2">
    <source>
        <dbReference type="EMBL" id="KIK50791.1"/>
    </source>
</evidence>
<reference evidence="2 3" key="1">
    <citation type="submission" date="2014-04" db="EMBL/GenBank/DDBJ databases">
        <title>Evolutionary Origins and Diversification of the Mycorrhizal Mutualists.</title>
        <authorList>
            <consortium name="DOE Joint Genome Institute"/>
            <consortium name="Mycorrhizal Genomics Consortium"/>
            <person name="Kohler A."/>
            <person name="Kuo A."/>
            <person name="Nagy L.G."/>
            <person name="Floudas D."/>
            <person name="Copeland A."/>
            <person name="Barry K.W."/>
            <person name="Cichocki N."/>
            <person name="Veneault-Fourrey C."/>
            <person name="LaButti K."/>
            <person name="Lindquist E.A."/>
            <person name="Lipzen A."/>
            <person name="Lundell T."/>
            <person name="Morin E."/>
            <person name="Murat C."/>
            <person name="Riley R."/>
            <person name="Ohm R."/>
            <person name="Sun H."/>
            <person name="Tunlid A."/>
            <person name="Henrissat B."/>
            <person name="Grigoriev I.V."/>
            <person name="Hibbett D.S."/>
            <person name="Martin F."/>
        </authorList>
    </citation>
    <scope>NUCLEOTIDE SEQUENCE [LARGE SCALE GENOMIC DNA]</scope>
    <source>
        <strain evidence="2 3">FD-317 M1</strain>
    </source>
</reference>
<dbReference type="OrthoDB" id="809632at2759"/>
<dbReference type="Pfam" id="PF00107">
    <property type="entry name" value="ADH_zinc_N"/>
    <property type="match status" value="1"/>
</dbReference>